<evidence type="ECO:0000256" key="1">
    <source>
        <dbReference type="ARBA" id="ARBA00000843"/>
    </source>
</evidence>
<evidence type="ECO:0000256" key="16">
    <source>
        <dbReference type="ARBA" id="ARBA00023295"/>
    </source>
</evidence>
<dbReference type="GO" id="GO:0032357">
    <property type="term" value="F:oxidized purine DNA binding"/>
    <property type="evidence" value="ECO:0007669"/>
    <property type="project" value="TreeGrafter"/>
</dbReference>
<evidence type="ECO:0000256" key="2">
    <source>
        <dbReference type="ARBA" id="ARBA00004123"/>
    </source>
</evidence>
<dbReference type="Gene3D" id="3.90.79.10">
    <property type="entry name" value="Nucleoside Triphosphate Pyrophosphohydrolase"/>
    <property type="match status" value="1"/>
</dbReference>
<evidence type="ECO:0000256" key="13">
    <source>
        <dbReference type="ARBA" id="ARBA00023128"/>
    </source>
</evidence>
<dbReference type="InterPro" id="IPR044298">
    <property type="entry name" value="MIG/MutY"/>
</dbReference>
<dbReference type="OrthoDB" id="10248838at2759"/>
<evidence type="ECO:0000256" key="12">
    <source>
        <dbReference type="ARBA" id="ARBA00023014"/>
    </source>
</evidence>
<dbReference type="FunFam" id="3.90.79.10:FF:000026">
    <property type="entry name" value="Adenine DNA glycosylase"/>
    <property type="match status" value="1"/>
</dbReference>
<keyword evidence="8" id="KW-0479">Metal-binding</keyword>
<dbReference type="SMART" id="SM00525">
    <property type="entry name" value="FES"/>
    <property type="match status" value="1"/>
</dbReference>
<dbReference type="AlphaFoldDB" id="A0A9Q1C937"/>
<dbReference type="InterPro" id="IPR015797">
    <property type="entry name" value="NUDIX_hydrolase-like_dom_sf"/>
</dbReference>
<feature type="region of interest" description="Disordered" evidence="19">
    <location>
        <begin position="452"/>
        <end position="485"/>
    </location>
</feature>
<comment type="function">
    <text evidence="17">Involved in oxidative DNA damage repair. Initiates repair of A*oxoG to C*G by removing the inappropriately paired adenine base from the DNA backbone. Possesses both adenine and 2-OH-A DNA glycosylase activities.</text>
</comment>
<dbReference type="SUPFAM" id="SSF48150">
    <property type="entry name" value="DNA-glycosylase"/>
    <property type="match status" value="1"/>
</dbReference>
<evidence type="ECO:0000256" key="5">
    <source>
        <dbReference type="ARBA" id="ARBA00012045"/>
    </source>
</evidence>
<dbReference type="FunFam" id="1.10.1670.10:FF:000002">
    <property type="entry name" value="Adenine DNA glycosylase"/>
    <property type="match status" value="1"/>
</dbReference>
<dbReference type="Gene3D" id="1.10.1670.10">
    <property type="entry name" value="Helix-hairpin-Helix base-excision DNA repair enzymes (C-terminal)"/>
    <property type="match status" value="1"/>
</dbReference>
<reference evidence="21" key="1">
    <citation type="submission" date="2021-10" db="EMBL/GenBank/DDBJ databases">
        <title>Tropical sea cucumber genome reveals ecological adaptation and Cuvierian tubules defense mechanism.</title>
        <authorList>
            <person name="Chen T."/>
        </authorList>
    </citation>
    <scope>NUCLEOTIDE SEQUENCE</scope>
    <source>
        <strain evidence="21">Nanhai2018</strain>
        <tissue evidence="21">Muscle</tissue>
    </source>
</reference>
<keyword evidence="16 18" id="KW-0326">Glycosidase</keyword>
<comment type="cofactor">
    <cofactor evidence="18">
        <name>[4Fe-4S] cluster</name>
        <dbReference type="ChEBI" id="CHEBI:49883"/>
    </cofactor>
    <text evidence="18">Binds 1 [4Fe-4S] cluster.</text>
</comment>
<evidence type="ECO:0000256" key="4">
    <source>
        <dbReference type="ARBA" id="ARBA00008343"/>
    </source>
</evidence>
<dbReference type="GO" id="GO:0005739">
    <property type="term" value="C:mitochondrion"/>
    <property type="evidence" value="ECO:0007669"/>
    <property type="project" value="UniProtKB-SubCell"/>
</dbReference>
<dbReference type="Pfam" id="PF00730">
    <property type="entry name" value="HhH-GPD"/>
    <property type="match status" value="1"/>
</dbReference>
<dbReference type="Pfam" id="PF10576">
    <property type="entry name" value="EndIII_4Fe-2S"/>
    <property type="match status" value="1"/>
</dbReference>
<feature type="compositionally biased region" description="Basic and acidic residues" evidence="19">
    <location>
        <begin position="464"/>
        <end position="476"/>
    </location>
</feature>
<evidence type="ECO:0000256" key="9">
    <source>
        <dbReference type="ARBA" id="ARBA00022763"/>
    </source>
</evidence>
<dbReference type="CDD" id="cd00056">
    <property type="entry name" value="ENDO3c"/>
    <property type="match status" value="1"/>
</dbReference>
<evidence type="ECO:0000259" key="20">
    <source>
        <dbReference type="SMART" id="SM00478"/>
    </source>
</evidence>
<keyword evidence="11 18" id="KW-0408">Iron</keyword>
<dbReference type="GO" id="GO:0005634">
    <property type="term" value="C:nucleus"/>
    <property type="evidence" value="ECO:0007669"/>
    <property type="project" value="UniProtKB-SubCell"/>
</dbReference>
<dbReference type="Pfam" id="PF14815">
    <property type="entry name" value="NUDIX_4"/>
    <property type="match status" value="1"/>
</dbReference>
<evidence type="ECO:0000256" key="19">
    <source>
        <dbReference type="SAM" id="MobiDB-lite"/>
    </source>
</evidence>
<dbReference type="InterPro" id="IPR029119">
    <property type="entry name" value="MutY_C"/>
</dbReference>
<evidence type="ECO:0000256" key="14">
    <source>
        <dbReference type="ARBA" id="ARBA00023204"/>
    </source>
</evidence>
<dbReference type="InterPro" id="IPR003265">
    <property type="entry name" value="HhH-GPD_domain"/>
</dbReference>
<protein>
    <recommendedName>
        <fullName evidence="6 18">Adenine DNA glycosylase</fullName>
        <ecNumber evidence="5 18">3.2.2.31</ecNumber>
    </recommendedName>
</protein>
<dbReference type="EC" id="3.2.2.31" evidence="5 18"/>
<keyword evidence="14" id="KW-0234">DNA repair</keyword>
<organism evidence="21 22">
    <name type="scientific">Holothuria leucospilota</name>
    <name type="common">Black long sea cucumber</name>
    <name type="synonym">Mertensiothuria leucospilota</name>
    <dbReference type="NCBI Taxonomy" id="206669"/>
    <lineage>
        <taxon>Eukaryota</taxon>
        <taxon>Metazoa</taxon>
        <taxon>Echinodermata</taxon>
        <taxon>Eleutherozoa</taxon>
        <taxon>Echinozoa</taxon>
        <taxon>Holothuroidea</taxon>
        <taxon>Aspidochirotacea</taxon>
        <taxon>Aspidochirotida</taxon>
        <taxon>Holothuriidae</taxon>
        <taxon>Holothuria</taxon>
    </lineage>
</organism>
<sequence length="485" mass="54895">MKRKQLSSSTDEDSAAGSSSLPGSGEICSAHSFQDDFEVSSIRSNLLGWYDENKRDLPWRKCSHNDVNRRLYEVWVSEIMCQQTQVGTVINYYNKWIKKWPTVERLAKASVDQVIEAWAGLGYYSRGRRLLEGSQVVMNDLDGKIPHSSAELMKRIPGVGRYTACAIASISCKEPVGVVDGNVIRVLSRMRCIGADTSQPATMEYLWSLANNLVDHERPGDFNQSVMELGATVCTPKNPACSTCPVSGYCMAYKKVEREKKLSEERLSGKTPDENENVKDIEDTASCSMCLPSSEPWDKAQGVMNFPRKAKKKPPREQKNGVCLVQKMTNDGHIKYLMVQRPEKGLLASMWEFPSVEISPDCTETKRREEEEQYLNLLGVKVQKINQRSSLGDIVHIFSHIRQTYEIDLVVALEDDITESEPETDQNMKWVTSKEMEDMGISTAMKKVFGAIDGSTTNKNKRRKQDEKNQPKLDRFFKRKTPSKT</sequence>
<evidence type="ECO:0000256" key="17">
    <source>
        <dbReference type="ARBA" id="ARBA00058024"/>
    </source>
</evidence>
<dbReference type="GO" id="GO:0000701">
    <property type="term" value="F:purine-specific mismatch base pair DNA N-glycosylase activity"/>
    <property type="evidence" value="ECO:0007669"/>
    <property type="project" value="UniProtKB-EC"/>
</dbReference>
<keyword evidence="10" id="KW-0378">Hydrolase</keyword>
<dbReference type="GO" id="GO:0035485">
    <property type="term" value="F:adenine/guanine mispair binding"/>
    <property type="evidence" value="ECO:0007669"/>
    <property type="project" value="TreeGrafter"/>
</dbReference>
<keyword evidence="15" id="KW-0539">Nucleus</keyword>
<evidence type="ECO:0000256" key="10">
    <source>
        <dbReference type="ARBA" id="ARBA00022801"/>
    </source>
</evidence>
<comment type="function">
    <text evidence="18">Adenine glycosylase active on G-A mispairs.</text>
</comment>
<proteinExistence type="inferred from homology"/>
<feature type="domain" description="HhH-GPD" evidence="20">
    <location>
        <begin position="80"/>
        <end position="232"/>
    </location>
</feature>
<evidence type="ECO:0000256" key="11">
    <source>
        <dbReference type="ARBA" id="ARBA00023004"/>
    </source>
</evidence>
<feature type="region of interest" description="Disordered" evidence="19">
    <location>
        <begin position="1"/>
        <end position="23"/>
    </location>
</feature>
<name>A0A9Q1C937_HOLLE</name>
<comment type="caution">
    <text evidence="21">The sequence shown here is derived from an EMBL/GenBank/DDBJ whole genome shotgun (WGS) entry which is preliminary data.</text>
</comment>
<evidence type="ECO:0000256" key="3">
    <source>
        <dbReference type="ARBA" id="ARBA00004173"/>
    </source>
</evidence>
<dbReference type="PROSITE" id="PS00764">
    <property type="entry name" value="ENDONUCLEASE_III_1"/>
    <property type="match status" value="1"/>
</dbReference>
<dbReference type="GO" id="GO:0006284">
    <property type="term" value="P:base-excision repair"/>
    <property type="evidence" value="ECO:0007669"/>
    <property type="project" value="UniProtKB-UniRule"/>
</dbReference>
<dbReference type="InterPro" id="IPR023170">
    <property type="entry name" value="HhH_base_excis_C"/>
</dbReference>
<dbReference type="PANTHER" id="PTHR42944:SF1">
    <property type="entry name" value="ADENINE DNA GLYCOSYLASE"/>
    <property type="match status" value="1"/>
</dbReference>
<dbReference type="PANTHER" id="PTHR42944">
    <property type="entry name" value="ADENINE DNA GLYCOSYLASE"/>
    <property type="match status" value="1"/>
</dbReference>
<dbReference type="GO" id="GO:0051539">
    <property type="term" value="F:4 iron, 4 sulfur cluster binding"/>
    <property type="evidence" value="ECO:0007669"/>
    <property type="project" value="UniProtKB-UniRule"/>
</dbReference>
<keyword evidence="12" id="KW-0411">Iron-sulfur</keyword>
<dbReference type="EMBL" id="JAIZAY010000006">
    <property type="protein sequence ID" value="KAJ8040389.1"/>
    <property type="molecule type" value="Genomic_DNA"/>
</dbReference>
<comment type="similarity">
    <text evidence="4 18">Belongs to the Nth/MutY family.</text>
</comment>
<accession>A0A9Q1C937</accession>
<dbReference type="InterPro" id="IPR004035">
    <property type="entry name" value="Endouclease-III_FeS-bd_BS"/>
</dbReference>
<keyword evidence="13" id="KW-0496">Mitochondrion</keyword>
<dbReference type="SMART" id="SM00478">
    <property type="entry name" value="ENDO3c"/>
    <property type="match status" value="1"/>
</dbReference>
<comment type="subcellular location">
    <subcellularLocation>
        <location evidence="3">Mitochondrion</location>
    </subcellularLocation>
    <subcellularLocation>
        <location evidence="2">Nucleus</location>
    </subcellularLocation>
</comment>
<dbReference type="Gene3D" id="1.10.340.30">
    <property type="entry name" value="Hypothetical protein, domain 2"/>
    <property type="match status" value="1"/>
</dbReference>
<dbReference type="FunFam" id="1.10.340.30:FF:000002">
    <property type="entry name" value="Adenine DNA glycosylase"/>
    <property type="match status" value="1"/>
</dbReference>
<evidence type="ECO:0000313" key="22">
    <source>
        <dbReference type="Proteomes" id="UP001152320"/>
    </source>
</evidence>
<dbReference type="InterPro" id="IPR003651">
    <property type="entry name" value="Endonuclease3_FeS-loop_motif"/>
</dbReference>
<comment type="catalytic activity">
    <reaction evidence="1 18">
        <text>Hydrolyzes free adenine bases from 7,8-dihydro-8-oxoguanine:adenine mismatched double-stranded DNA, leaving an apurinic site.</text>
        <dbReference type="EC" id="3.2.2.31"/>
    </reaction>
</comment>
<dbReference type="GO" id="GO:0006298">
    <property type="term" value="P:mismatch repair"/>
    <property type="evidence" value="ECO:0007669"/>
    <property type="project" value="TreeGrafter"/>
</dbReference>
<dbReference type="SUPFAM" id="SSF55811">
    <property type="entry name" value="Nudix"/>
    <property type="match status" value="1"/>
</dbReference>
<evidence type="ECO:0000256" key="18">
    <source>
        <dbReference type="RuleBase" id="RU365096"/>
    </source>
</evidence>
<keyword evidence="9 18" id="KW-0227">DNA damage</keyword>
<dbReference type="CDD" id="cd03431">
    <property type="entry name" value="NUDIX_DNA_Glycosylase_C-MutY"/>
    <property type="match status" value="1"/>
</dbReference>
<gene>
    <name evidence="21" type="ORF">HOLleu_14662</name>
</gene>
<dbReference type="GO" id="GO:0046872">
    <property type="term" value="F:metal ion binding"/>
    <property type="evidence" value="ECO:0007669"/>
    <property type="project" value="UniProtKB-UniRule"/>
</dbReference>
<evidence type="ECO:0000313" key="21">
    <source>
        <dbReference type="EMBL" id="KAJ8040389.1"/>
    </source>
</evidence>
<evidence type="ECO:0000256" key="15">
    <source>
        <dbReference type="ARBA" id="ARBA00023242"/>
    </source>
</evidence>
<evidence type="ECO:0000256" key="6">
    <source>
        <dbReference type="ARBA" id="ARBA00022023"/>
    </source>
</evidence>
<dbReference type="InterPro" id="IPR011257">
    <property type="entry name" value="DNA_glycosylase"/>
</dbReference>
<evidence type="ECO:0000256" key="8">
    <source>
        <dbReference type="ARBA" id="ARBA00022723"/>
    </source>
</evidence>
<dbReference type="Proteomes" id="UP001152320">
    <property type="component" value="Chromosome 6"/>
</dbReference>
<keyword evidence="22" id="KW-1185">Reference proteome</keyword>
<evidence type="ECO:0000256" key="7">
    <source>
        <dbReference type="ARBA" id="ARBA00022485"/>
    </source>
</evidence>
<keyword evidence="7" id="KW-0004">4Fe-4S</keyword>
<dbReference type="GO" id="GO:0034039">
    <property type="term" value="F:8-oxo-7,8-dihydroguanine DNA N-glycosylase activity"/>
    <property type="evidence" value="ECO:0007669"/>
    <property type="project" value="TreeGrafter"/>
</dbReference>